<name>A0A1R2BE75_9CILI</name>
<dbReference type="SUPFAM" id="SSF56808">
    <property type="entry name" value="Ribosomal protein L1"/>
    <property type="match status" value="1"/>
</dbReference>
<dbReference type="GO" id="GO:0015934">
    <property type="term" value="C:large ribosomal subunit"/>
    <property type="evidence" value="ECO:0007669"/>
    <property type="project" value="InterPro"/>
</dbReference>
<dbReference type="CDD" id="cd00403">
    <property type="entry name" value="Ribosomal_L1"/>
    <property type="match status" value="1"/>
</dbReference>
<dbReference type="PANTHER" id="PTHR23105">
    <property type="entry name" value="RIBOSOMAL PROTEIN L7AE FAMILY MEMBER"/>
    <property type="match status" value="1"/>
</dbReference>
<proteinExistence type="inferred from homology"/>
<dbReference type="AlphaFoldDB" id="A0A1R2BE75"/>
<keyword evidence="3" id="KW-0687">Ribonucleoprotein</keyword>
<organism evidence="4 5">
    <name type="scientific">Stentor coeruleus</name>
    <dbReference type="NCBI Taxonomy" id="5963"/>
    <lineage>
        <taxon>Eukaryota</taxon>
        <taxon>Sar</taxon>
        <taxon>Alveolata</taxon>
        <taxon>Ciliophora</taxon>
        <taxon>Postciliodesmatophora</taxon>
        <taxon>Heterotrichea</taxon>
        <taxon>Heterotrichida</taxon>
        <taxon>Stentoridae</taxon>
        <taxon>Stentor</taxon>
    </lineage>
</organism>
<dbReference type="InterPro" id="IPR028364">
    <property type="entry name" value="Ribosomal_uL1/biogenesis"/>
</dbReference>
<dbReference type="Proteomes" id="UP000187209">
    <property type="component" value="Unassembled WGS sequence"/>
</dbReference>
<sequence length="215" mass="24203">MSKLNQESLKKAIHEMNTNKAKRNFVETIDLQVGIKDYDPQKDKRFAGSVKLPHVPRPKLKAIILGDQVHCDQAAAANIPFIDAEGLKKFNKDRKQMKKYFKPYAILLASESIIKQIPKLVGPALTKINKFPTAISPNENVVDKISEALSTIKFQLKKVLCLGVAIGNLNMSEEEQRQNTTLGINFLASLLKKNWNNIRTIHIKSTMGKSHRIFG</sequence>
<reference evidence="4 5" key="1">
    <citation type="submission" date="2016-11" db="EMBL/GenBank/DDBJ databases">
        <title>The macronuclear genome of Stentor coeruleus: a giant cell with tiny introns.</title>
        <authorList>
            <person name="Slabodnick M."/>
            <person name="Ruby J.G."/>
            <person name="Reiff S.B."/>
            <person name="Swart E.C."/>
            <person name="Gosai S."/>
            <person name="Prabakaran S."/>
            <person name="Witkowska E."/>
            <person name="Larue G.E."/>
            <person name="Fisher S."/>
            <person name="Freeman R.M."/>
            <person name="Gunawardena J."/>
            <person name="Chu W."/>
            <person name="Stover N.A."/>
            <person name="Gregory B.D."/>
            <person name="Nowacki M."/>
            <person name="Derisi J."/>
            <person name="Roy S.W."/>
            <person name="Marshall W.F."/>
            <person name="Sood P."/>
        </authorList>
    </citation>
    <scope>NUCLEOTIDE SEQUENCE [LARGE SCALE GENOMIC DNA]</scope>
    <source>
        <strain evidence="4">WM001</strain>
    </source>
</reference>
<evidence type="ECO:0000256" key="1">
    <source>
        <dbReference type="ARBA" id="ARBA00010531"/>
    </source>
</evidence>
<dbReference type="GO" id="GO:0003735">
    <property type="term" value="F:structural constituent of ribosome"/>
    <property type="evidence" value="ECO:0007669"/>
    <property type="project" value="InterPro"/>
</dbReference>
<dbReference type="InterPro" id="IPR016095">
    <property type="entry name" value="Ribosomal_uL1_3-a/b-sand"/>
</dbReference>
<dbReference type="Pfam" id="PF00687">
    <property type="entry name" value="Ribosomal_L1"/>
    <property type="match status" value="1"/>
</dbReference>
<dbReference type="PIRSF" id="PIRSF002155">
    <property type="entry name" value="Ribosomal_L1"/>
    <property type="match status" value="1"/>
</dbReference>
<dbReference type="GO" id="GO:0003723">
    <property type="term" value="F:RNA binding"/>
    <property type="evidence" value="ECO:0007669"/>
    <property type="project" value="InterPro"/>
</dbReference>
<keyword evidence="2" id="KW-0689">Ribosomal protein</keyword>
<evidence type="ECO:0000256" key="2">
    <source>
        <dbReference type="ARBA" id="ARBA00022980"/>
    </source>
</evidence>
<keyword evidence="5" id="KW-1185">Reference proteome</keyword>
<accession>A0A1R2BE75</accession>
<comment type="caution">
    <text evidence="4">The sequence shown here is derived from an EMBL/GenBank/DDBJ whole genome shotgun (WGS) entry which is preliminary data.</text>
</comment>
<dbReference type="InterPro" id="IPR023674">
    <property type="entry name" value="Ribosomal_uL1-like"/>
</dbReference>
<evidence type="ECO:0000313" key="5">
    <source>
        <dbReference type="Proteomes" id="UP000187209"/>
    </source>
</evidence>
<dbReference type="InterPro" id="IPR002143">
    <property type="entry name" value="Ribosomal_uL1"/>
</dbReference>
<evidence type="ECO:0000313" key="4">
    <source>
        <dbReference type="EMBL" id="OMJ74925.1"/>
    </source>
</evidence>
<comment type="similarity">
    <text evidence="1">Belongs to the universal ribosomal protein uL1 family.</text>
</comment>
<evidence type="ECO:0008006" key="6">
    <source>
        <dbReference type="Google" id="ProtNLM"/>
    </source>
</evidence>
<gene>
    <name evidence="4" type="ORF">SteCoe_26024</name>
</gene>
<dbReference type="EMBL" id="MPUH01000720">
    <property type="protein sequence ID" value="OMJ74925.1"/>
    <property type="molecule type" value="Genomic_DNA"/>
</dbReference>
<dbReference type="InterPro" id="IPR050257">
    <property type="entry name" value="eL8/uL1-like"/>
</dbReference>
<evidence type="ECO:0000256" key="3">
    <source>
        <dbReference type="ARBA" id="ARBA00023274"/>
    </source>
</evidence>
<dbReference type="GO" id="GO:0006412">
    <property type="term" value="P:translation"/>
    <property type="evidence" value="ECO:0007669"/>
    <property type="project" value="InterPro"/>
</dbReference>
<dbReference type="Gene3D" id="3.40.50.790">
    <property type="match status" value="1"/>
</dbReference>
<dbReference type="Gene3D" id="3.30.190.20">
    <property type="match status" value="1"/>
</dbReference>
<protein>
    <recommendedName>
        <fullName evidence="6">Ribosomal protein</fullName>
    </recommendedName>
</protein>
<dbReference type="OrthoDB" id="2449818at2759"/>